<accession>A0A2T3NRJ7</accession>
<evidence type="ECO:0000259" key="5">
    <source>
        <dbReference type="PROSITE" id="PS51898"/>
    </source>
</evidence>
<dbReference type="SUPFAM" id="SSF56349">
    <property type="entry name" value="DNA breaking-rejoining enzymes"/>
    <property type="match status" value="1"/>
</dbReference>
<reference evidence="6 7" key="1">
    <citation type="submission" date="2018-01" db="EMBL/GenBank/DDBJ databases">
        <title>Whole genome sequencing of Histamine producing bacteria.</title>
        <authorList>
            <person name="Butler K."/>
        </authorList>
    </citation>
    <scope>NUCLEOTIDE SEQUENCE [LARGE SCALE GENOMIC DNA]</scope>
    <source>
        <strain evidence="6 7">DSM 100436</strain>
    </source>
</reference>
<dbReference type="GO" id="GO:0003677">
    <property type="term" value="F:DNA binding"/>
    <property type="evidence" value="ECO:0007669"/>
    <property type="project" value="UniProtKB-KW"/>
</dbReference>
<evidence type="ECO:0000313" key="7">
    <source>
        <dbReference type="Proteomes" id="UP000241771"/>
    </source>
</evidence>
<dbReference type="PANTHER" id="PTHR30629">
    <property type="entry name" value="PROPHAGE INTEGRASE"/>
    <property type="match status" value="1"/>
</dbReference>
<sequence>MWLSKQIWISKMPKRVLPLTDLTVKKLKATGKVQKLFDGGGLYLRVSPLGCKTWYFNYLHPITKKRIDMRLGVYPALSLSTAREWQRAYRSLVAEGVDPKDHIEDTRQKYLDEYENTFDKMAYLWLEEKPHKGSEGHHHDTIRRLENHLLPKLGKTPVKKITAKAVKLVLKPLEKKNKLELVKRLCRDMNNVMFFAMNHDALERNPLAYLHKQFRKPIPQNHPYIDESELPEFFSLLNDASSDDVTKYFIELKLHLMTRSQDLASSRWSAVNWEKRILTIPGNQMKGNKEFLTQKQIDEKYTHVIPLSDVVINILQKLRAITGNSEFLFNSLRAAAGHINYQSGNKAIKEMGYEGKLVAHGLRDTASTALHDAGYPEQWIDKALSHRVGNEVSRSYNHAKYIELRRDMMNWWSDKIESAKQQSLKDIV</sequence>
<dbReference type="Proteomes" id="UP000241771">
    <property type="component" value="Unassembled WGS sequence"/>
</dbReference>
<protein>
    <submittedName>
        <fullName evidence="6">DUF4102 domain-containing protein</fullName>
    </submittedName>
</protein>
<proteinExistence type="inferred from homology"/>
<evidence type="ECO:0000256" key="4">
    <source>
        <dbReference type="ARBA" id="ARBA00023172"/>
    </source>
</evidence>
<comment type="caution">
    <text evidence="6">The sequence shown here is derived from an EMBL/GenBank/DDBJ whole genome shotgun (WGS) entry which is preliminary data.</text>
</comment>
<dbReference type="InterPro" id="IPR050808">
    <property type="entry name" value="Phage_Integrase"/>
</dbReference>
<dbReference type="AlphaFoldDB" id="A0A2T3NRJ7"/>
<dbReference type="InterPro" id="IPR025166">
    <property type="entry name" value="Integrase_DNA_bind_dom"/>
</dbReference>
<evidence type="ECO:0000256" key="3">
    <source>
        <dbReference type="ARBA" id="ARBA00023125"/>
    </source>
</evidence>
<gene>
    <name evidence="6" type="ORF">C9I98_13685</name>
</gene>
<keyword evidence="7" id="KW-1185">Reference proteome</keyword>
<dbReference type="InterPro" id="IPR002104">
    <property type="entry name" value="Integrase_catalytic"/>
</dbReference>
<dbReference type="EMBL" id="PYMA01000008">
    <property type="protein sequence ID" value="PSW18906.1"/>
    <property type="molecule type" value="Genomic_DNA"/>
</dbReference>
<keyword evidence="2" id="KW-0229">DNA integration</keyword>
<dbReference type="Gene3D" id="1.10.443.10">
    <property type="entry name" value="Intergrase catalytic core"/>
    <property type="match status" value="1"/>
</dbReference>
<evidence type="ECO:0000256" key="1">
    <source>
        <dbReference type="ARBA" id="ARBA00008857"/>
    </source>
</evidence>
<dbReference type="Pfam" id="PF00589">
    <property type="entry name" value="Phage_integrase"/>
    <property type="match status" value="1"/>
</dbReference>
<dbReference type="InterPro" id="IPR053876">
    <property type="entry name" value="Phage_int_M"/>
</dbReference>
<dbReference type="Pfam" id="PF13356">
    <property type="entry name" value="Arm-DNA-bind_3"/>
    <property type="match status" value="1"/>
</dbReference>
<name>A0A2T3NRJ7_9GAMM</name>
<organism evidence="6 7">
    <name type="scientific">Photobacterium sanctipauli</name>
    <dbReference type="NCBI Taxonomy" id="1342794"/>
    <lineage>
        <taxon>Bacteria</taxon>
        <taxon>Pseudomonadati</taxon>
        <taxon>Pseudomonadota</taxon>
        <taxon>Gammaproteobacteria</taxon>
        <taxon>Vibrionales</taxon>
        <taxon>Vibrionaceae</taxon>
        <taxon>Photobacterium</taxon>
    </lineage>
</organism>
<dbReference type="InterPro" id="IPR010998">
    <property type="entry name" value="Integrase_recombinase_N"/>
</dbReference>
<dbReference type="Gene3D" id="1.10.150.130">
    <property type="match status" value="1"/>
</dbReference>
<evidence type="ECO:0000313" key="6">
    <source>
        <dbReference type="EMBL" id="PSW18906.1"/>
    </source>
</evidence>
<dbReference type="PANTHER" id="PTHR30629:SF6">
    <property type="entry name" value="PROPHAGE INTEGRASE INTA-RELATED"/>
    <property type="match status" value="1"/>
</dbReference>
<dbReference type="PROSITE" id="PS51898">
    <property type="entry name" value="TYR_RECOMBINASE"/>
    <property type="match status" value="1"/>
</dbReference>
<dbReference type="InterPro" id="IPR038488">
    <property type="entry name" value="Integrase_DNA-bd_sf"/>
</dbReference>
<comment type="similarity">
    <text evidence="1">Belongs to the 'phage' integrase family.</text>
</comment>
<keyword evidence="3" id="KW-0238">DNA-binding</keyword>
<dbReference type="GO" id="GO:0006310">
    <property type="term" value="P:DNA recombination"/>
    <property type="evidence" value="ECO:0007669"/>
    <property type="project" value="UniProtKB-KW"/>
</dbReference>
<dbReference type="InterPro" id="IPR013762">
    <property type="entry name" value="Integrase-like_cat_sf"/>
</dbReference>
<dbReference type="Gene3D" id="3.30.160.390">
    <property type="entry name" value="Integrase, DNA-binding domain"/>
    <property type="match status" value="1"/>
</dbReference>
<keyword evidence="4" id="KW-0233">DNA recombination</keyword>
<dbReference type="Pfam" id="PF22022">
    <property type="entry name" value="Phage_int_M"/>
    <property type="match status" value="1"/>
</dbReference>
<dbReference type="CDD" id="cd00801">
    <property type="entry name" value="INT_P4_C"/>
    <property type="match status" value="1"/>
</dbReference>
<dbReference type="GO" id="GO:0015074">
    <property type="term" value="P:DNA integration"/>
    <property type="evidence" value="ECO:0007669"/>
    <property type="project" value="UniProtKB-KW"/>
</dbReference>
<feature type="domain" description="Tyr recombinase" evidence="5">
    <location>
        <begin position="221"/>
        <end position="409"/>
    </location>
</feature>
<dbReference type="InterPro" id="IPR011010">
    <property type="entry name" value="DNA_brk_join_enz"/>
</dbReference>
<evidence type="ECO:0000256" key="2">
    <source>
        <dbReference type="ARBA" id="ARBA00022908"/>
    </source>
</evidence>
<dbReference type="OrthoDB" id="9795573at2"/>